<dbReference type="PROSITE" id="PS00658">
    <property type="entry name" value="FORK_HEAD_2"/>
    <property type="match status" value="1"/>
</dbReference>
<dbReference type="InterPro" id="IPR001766">
    <property type="entry name" value="Fork_head_dom"/>
</dbReference>
<evidence type="ECO:0000313" key="6">
    <source>
        <dbReference type="Proteomes" id="UP001221757"/>
    </source>
</evidence>
<evidence type="ECO:0000313" key="5">
    <source>
        <dbReference type="EMBL" id="KAJ7696693.1"/>
    </source>
</evidence>
<accession>A0AAD7GLK8</accession>
<dbReference type="Gene3D" id="1.10.10.10">
    <property type="entry name" value="Winged helix-like DNA-binding domain superfamily/Winged helix DNA-binding domain"/>
    <property type="match status" value="1"/>
</dbReference>
<evidence type="ECO:0000259" key="4">
    <source>
        <dbReference type="PROSITE" id="PS50039"/>
    </source>
</evidence>
<feature type="non-terminal residue" evidence="5">
    <location>
        <position position="1"/>
    </location>
</feature>
<feature type="domain" description="Fork-head" evidence="4">
    <location>
        <begin position="62"/>
        <end position="154"/>
    </location>
</feature>
<dbReference type="Pfam" id="PF00250">
    <property type="entry name" value="Forkhead"/>
    <property type="match status" value="1"/>
</dbReference>
<dbReference type="InterPro" id="IPR036388">
    <property type="entry name" value="WH-like_DNA-bd_sf"/>
</dbReference>
<comment type="subcellular location">
    <subcellularLocation>
        <location evidence="3">Nucleus</location>
    </subcellularLocation>
</comment>
<evidence type="ECO:0000256" key="1">
    <source>
        <dbReference type="ARBA" id="ARBA00023125"/>
    </source>
</evidence>
<proteinExistence type="predicted"/>
<dbReference type="CDD" id="cd00059">
    <property type="entry name" value="FH_FOX"/>
    <property type="match status" value="1"/>
</dbReference>
<dbReference type="PRINTS" id="PR00053">
    <property type="entry name" value="FORKHEAD"/>
</dbReference>
<evidence type="ECO:0000256" key="3">
    <source>
        <dbReference type="PROSITE-ProRule" id="PRU00089"/>
    </source>
</evidence>
<name>A0AAD7GLK8_MYCRO</name>
<dbReference type="EMBL" id="JARKIE010000033">
    <property type="protein sequence ID" value="KAJ7696693.1"/>
    <property type="molecule type" value="Genomic_DNA"/>
</dbReference>
<dbReference type="GO" id="GO:0000981">
    <property type="term" value="F:DNA-binding transcription factor activity, RNA polymerase II-specific"/>
    <property type="evidence" value="ECO:0007669"/>
    <property type="project" value="TreeGrafter"/>
</dbReference>
<dbReference type="InterPro" id="IPR050211">
    <property type="entry name" value="FOX_domain-containing"/>
</dbReference>
<feature type="non-terminal residue" evidence="5">
    <location>
        <position position="154"/>
    </location>
</feature>
<evidence type="ECO:0000256" key="2">
    <source>
        <dbReference type="ARBA" id="ARBA00023242"/>
    </source>
</evidence>
<keyword evidence="2 3" id="KW-0539">Nucleus</keyword>
<keyword evidence="6" id="KW-1185">Reference proteome</keyword>
<dbReference type="InterPro" id="IPR036390">
    <property type="entry name" value="WH_DNA-bd_sf"/>
</dbReference>
<dbReference type="Proteomes" id="UP001221757">
    <property type="component" value="Unassembled WGS sequence"/>
</dbReference>
<protein>
    <recommendedName>
        <fullName evidence="4">Fork-head domain-containing protein</fullName>
    </recommendedName>
</protein>
<dbReference type="GO" id="GO:0000978">
    <property type="term" value="F:RNA polymerase II cis-regulatory region sequence-specific DNA binding"/>
    <property type="evidence" value="ECO:0007669"/>
    <property type="project" value="TreeGrafter"/>
</dbReference>
<dbReference type="PROSITE" id="PS50039">
    <property type="entry name" value="FORK_HEAD_3"/>
    <property type="match status" value="1"/>
</dbReference>
<organism evidence="5 6">
    <name type="scientific">Mycena rosella</name>
    <name type="common">Pink bonnet</name>
    <name type="synonym">Agaricus rosellus</name>
    <dbReference type="NCBI Taxonomy" id="1033263"/>
    <lineage>
        <taxon>Eukaryota</taxon>
        <taxon>Fungi</taxon>
        <taxon>Dikarya</taxon>
        <taxon>Basidiomycota</taxon>
        <taxon>Agaricomycotina</taxon>
        <taxon>Agaricomycetes</taxon>
        <taxon>Agaricomycetidae</taxon>
        <taxon>Agaricales</taxon>
        <taxon>Marasmiineae</taxon>
        <taxon>Mycenaceae</taxon>
        <taxon>Mycena</taxon>
    </lineage>
</organism>
<dbReference type="SUPFAM" id="SSF46785">
    <property type="entry name" value="Winged helix' DNA-binding domain"/>
    <property type="match status" value="1"/>
</dbReference>
<keyword evidence="1 3" id="KW-0238">DNA-binding</keyword>
<gene>
    <name evidence="5" type="ORF">B0H17DRAFT_1267437</name>
</gene>
<dbReference type="GO" id="GO:0005634">
    <property type="term" value="C:nucleus"/>
    <property type="evidence" value="ECO:0007669"/>
    <property type="project" value="UniProtKB-SubCell"/>
</dbReference>
<dbReference type="SMART" id="SM00339">
    <property type="entry name" value="FH"/>
    <property type="match status" value="1"/>
</dbReference>
<dbReference type="InterPro" id="IPR030456">
    <property type="entry name" value="TF_fork_head_CS_2"/>
</dbReference>
<dbReference type="PANTHER" id="PTHR11829:SF343">
    <property type="entry name" value="FORK-HEAD DOMAIN-CONTAINING PROTEIN"/>
    <property type="match status" value="1"/>
</dbReference>
<comment type="caution">
    <text evidence="5">The sequence shown here is derived from an EMBL/GenBank/DDBJ whole genome shotgun (WGS) entry which is preliminary data.</text>
</comment>
<feature type="DNA-binding region" description="Fork-head" evidence="3">
    <location>
        <begin position="62"/>
        <end position="154"/>
    </location>
</feature>
<dbReference type="GO" id="GO:0030154">
    <property type="term" value="P:cell differentiation"/>
    <property type="evidence" value="ECO:0007669"/>
    <property type="project" value="TreeGrafter"/>
</dbReference>
<dbReference type="PANTHER" id="PTHR11829">
    <property type="entry name" value="FORKHEAD BOX PROTEIN"/>
    <property type="match status" value="1"/>
</dbReference>
<sequence length="154" mass="17557">RHDPAVTVQTSSPPAQIALPPSAFHSVGNFPDAGDYIHKQLRLPRDAPVNLWSVSEPTDDTKPNLRMVTLMALAIYGSEAKKLTLQGIYQALITRFRWYREHQSDKNWKNSIRHGLSLYKMFVKIGRPTNEPGKGSYWVLDISDGEKFARPRKR</sequence>
<reference evidence="5" key="1">
    <citation type="submission" date="2023-03" db="EMBL/GenBank/DDBJ databases">
        <title>Massive genome expansion in bonnet fungi (Mycena s.s.) driven by repeated elements and novel gene families across ecological guilds.</title>
        <authorList>
            <consortium name="Lawrence Berkeley National Laboratory"/>
            <person name="Harder C.B."/>
            <person name="Miyauchi S."/>
            <person name="Viragh M."/>
            <person name="Kuo A."/>
            <person name="Thoen E."/>
            <person name="Andreopoulos B."/>
            <person name="Lu D."/>
            <person name="Skrede I."/>
            <person name="Drula E."/>
            <person name="Henrissat B."/>
            <person name="Morin E."/>
            <person name="Kohler A."/>
            <person name="Barry K."/>
            <person name="LaButti K."/>
            <person name="Morin E."/>
            <person name="Salamov A."/>
            <person name="Lipzen A."/>
            <person name="Mereny Z."/>
            <person name="Hegedus B."/>
            <person name="Baldrian P."/>
            <person name="Stursova M."/>
            <person name="Weitz H."/>
            <person name="Taylor A."/>
            <person name="Grigoriev I.V."/>
            <person name="Nagy L.G."/>
            <person name="Martin F."/>
            <person name="Kauserud H."/>
        </authorList>
    </citation>
    <scope>NUCLEOTIDE SEQUENCE</scope>
    <source>
        <strain evidence="5">CBHHK067</strain>
    </source>
</reference>
<dbReference type="AlphaFoldDB" id="A0AAD7GLK8"/>
<dbReference type="GO" id="GO:0009653">
    <property type="term" value="P:anatomical structure morphogenesis"/>
    <property type="evidence" value="ECO:0007669"/>
    <property type="project" value="TreeGrafter"/>
</dbReference>